<proteinExistence type="predicted"/>
<comment type="caution">
    <text evidence="3">The sequence shown here is derived from an EMBL/GenBank/DDBJ whole genome shotgun (WGS) entry which is preliminary data.</text>
</comment>
<feature type="compositionally biased region" description="Polar residues" evidence="1">
    <location>
        <begin position="493"/>
        <end position="503"/>
    </location>
</feature>
<name>A0A8H5FY21_9AGAR</name>
<keyword evidence="2" id="KW-0472">Membrane</keyword>
<evidence type="ECO:0000256" key="2">
    <source>
        <dbReference type="SAM" id="Phobius"/>
    </source>
</evidence>
<evidence type="ECO:0000256" key="1">
    <source>
        <dbReference type="SAM" id="MobiDB-lite"/>
    </source>
</evidence>
<evidence type="ECO:0000313" key="3">
    <source>
        <dbReference type="EMBL" id="KAF5352962.1"/>
    </source>
</evidence>
<dbReference type="EMBL" id="JAACJM010000065">
    <property type="protein sequence ID" value="KAF5352962.1"/>
    <property type="molecule type" value="Genomic_DNA"/>
</dbReference>
<sequence>MPPISENILQSQRSPTFQLNSSGLAGFFGGDEAISAMNTAQIYKKRRFMGLYNSPGGFRMAKHYGRLAKSRLWRGFYPDVYMQPHEVFSMDGGPGKMLPDFLGAKTGVLLDRTGHLGYLFFKKMRDDTKYKDVDSTRNPTKPVKVTIVNLGRIDLPSEISPVSKVPSIWPSIHSNRVLFFNLIPTLSSIGASVVSALTGDWFAFSLILLGIVAHGAACLVLGSGKMRVDFVTAPKAGPPGDGLMTMEDHRVIVLGREQEVFQVTRASIAVEFPSWVRRGDYWIVGACCLLLMLQLLVQLFLIPQATLFGQVLFLISFGVSWLYNTYLSAIDKEDLQREALGEQVWKVNTSDSVRGYQFQNWTTMAIAMLYTLQPDGGMTEQLLNRLLPNRTEDWEDFKKRVTETYKKDPKGQEHPPLAPDDASVIVQNMYTDWKDAMEFWRSNPRGDGSGAMDTEKKGSESQFSTLTPSKIWRSNPRGDGFGAMDTEKKGPESQFSTLTPSKSMSRKTGLLTYESAV</sequence>
<keyword evidence="2" id="KW-0812">Transmembrane</keyword>
<dbReference type="OrthoDB" id="2366471at2759"/>
<feature type="transmembrane region" description="Helical" evidence="2">
    <location>
        <begin position="177"/>
        <end position="195"/>
    </location>
</feature>
<gene>
    <name evidence="3" type="ORF">D9758_007960</name>
</gene>
<feature type="region of interest" description="Disordered" evidence="1">
    <location>
        <begin position="443"/>
        <end position="517"/>
    </location>
</feature>
<feature type="transmembrane region" description="Helical" evidence="2">
    <location>
        <begin position="201"/>
        <end position="222"/>
    </location>
</feature>
<reference evidence="3 4" key="1">
    <citation type="journal article" date="2020" name="ISME J.">
        <title>Uncovering the hidden diversity of litter-decomposition mechanisms in mushroom-forming fungi.</title>
        <authorList>
            <person name="Floudas D."/>
            <person name="Bentzer J."/>
            <person name="Ahren D."/>
            <person name="Johansson T."/>
            <person name="Persson P."/>
            <person name="Tunlid A."/>
        </authorList>
    </citation>
    <scope>NUCLEOTIDE SEQUENCE [LARGE SCALE GENOMIC DNA]</scope>
    <source>
        <strain evidence="3 4">CBS 291.85</strain>
    </source>
</reference>
<feature type="transmembrane region" description="Helical" evidence="2">
    <location>
        <begin position="307"/>
        <end position="327"/>
    </location>
</feature>
<dbReference type="Proteomes" id="UP000559256">
    <property type="component" value="Unassembled WGS sequence"/>
</dbReference>
<keyword evidence="4" id="KW-1185">Reference proteome</keyword>
<evidence type="ECO:0000313" key="4">
    <source>
        <dbReference type="Proteomes" id="UP000559256"/>
    </source>
</evidence>
<keyword evidence="2" id="KW-1133">Transmembrane helix</keyword>
<protein>
    <submittedName>
        <fullName evidence="3">Uncharacterized protein</fullName>
    </submittedName>
</protein>
<dbReference type="AlphaFoldDB" id="A0A8H5FY21"/>
<accession>A0A8H5FY21</accession>
<organism evidence="3 4">
    <name type="scientific">Tetrapyrgos nigripes</name>
    <dbReference type="NCBI Taxonomy" id="182062"/>
    <lineage>
        <taxon>Eukaryota</taxon>
        <taxon>Fungi</taxon>
        <taxon>Dikarya</taxon>
        <taxon>Basidiomycota</taxon>
        <taxon>Agaricomycotina</taxon>
        <taxon>Agaricomycetes</taxon>
        <taxon>Agaricomycetidae</taxon>
        <taxon>Agaricales</taxon>
        <taxon>Marasmiineae</taxon>
        <taxon>Marasmiaceae</taxon>
        <taxon>Tetrapyrgos</taxon>
    </lineage>
</organism>
<feature type="transmembrane region" description="Helical" evidence="2">
    <location>
        <begin position="281"/>
        <end position="301"/>
    </location>
</feature>